<dbReference type="AlphaFoldDB" id="A0A0A8XWM4"/>
<dbReference type="EMBL" id="GBRH01280772">
    <property type="protein sequence ID" value="JAD17123.1"/>
    <property type="molecule type" value="Transcribed_RNA"/>
</dbReference>
<accession>A0A0A8XWM4</accession>
<evidence type="ECO:0000313" key="1">
    <source>
        <dbReference type="EMBL" id="JAD17123.1"/>
    </source>
</evidence>
<organism evidence="1">
    <name type="scientific">Arundo donax</name>
    <name type="common">Giant reed</name>
    <name type="synonym">Donax arundinaceus</name>
    <dbReference type="NCBI Taxonomy" id="35708"/>
    <lineage>
        <taxon>Eukaryota</taxon>
        <taxon>Viridiplantae</taxon>
        <taxon>Streptophyta</taxon>
        <taxon>Embryophyta</taxon>
        <taxon>Tracheophyta</taxon>
        <taxon>Spermatophyta</taxon>
        <taxon>Magnoliopsida</taxon>
        <taxon>Liliopsida</taxon>
        <taxon>Poales</taxon>
        <taxon>Poaceae</taxon>
        <taxon>PACMAD clade</taxon>
        <taxon>Arundinoideae</taxon>
        <taxon>Arundineae</taxon>
        <taxon>Arundo</taxon>
    </lineage>
</organism>
<reference evidence="1" key="2">
    <citation type="journal article" date="2015" name="Data Brief">
        <title>Shoot transcriptome of the giant reed, Arundo donax.</title>
        <authorList>
            <person name="Barrero R.A."/>
            <person name="Guerrero F.D."/>
            <person name="Moolhuijzen P."/>
            <person name="Goolsby J.A."/>
            <person name="Tidwell J."/>
            <person name="Bellgard S.E."/>
            <person name="Bellgard M.I."/>
        </authorList>
    </citation>
    <scope>NUCLEOTIDE SEQUENCE</scope>
    <source>
        <tissue evidence="1">Shoot tissue taken approximately 20 cm above the soil surface</tissue>
    </source>
</reference>
<sequence length="27" mass="3072">METPDLSTVYCCLPCIRLFFSLTISDC</sequence>
<reference evidence="1" key="1">
    <citation type="submission" date="2014-09" db="EMBL/GenBank/DDBJ databases">
        <authorList>
            <person name="Magalhaes I.L.F."/>
            <person name="Oliveira U."/>
            <person name="Santos F.R."/>
            <person name="Vidigal T.H.D.A."/>
            <person name="Brescovit A.D."/>
            <person name="Santos A.J."/>
        </authorList>
    </citation>
    <scope>NUCLEOTIDE SEQUENCE</scope>
    <source>
        <tissue evidence="1">Shoot tissue taken approximately 20 cm above the soil surface</tissue>
    </source>
</reference>
<name>A0A0A8XWM4_ARUDO</name>
<protein>
    <submittedName>
        <fullName evidence="1">Uncharacterized protein</fullName>
    </submittedName>
</protein>
<proteinExistence type="predicted"/>